<keyword evidence="5" id="KW-1185">Reference proteome</keyword>
<dbReference type="STRING" id="1440774.Y900_026710"/>
<dbReference type="Gene3D" id="1.10.357.10">
    <property type="entry name" value="Tetracycline Repressor, domain 2"/>
    <property type="match status" value="1"/>
</dbReference>
<dbReference type="eggNOG" id="COG1309">
    <property type="taxonomic scope" value="Bacteria"/>
</dbReference>
<dbReference type="InterPro" id="IPR009057">
    <property type="entry name" value="Homeodomain-like_sf"/>
</dbReference>
<evidence type="ECO:0000313" key="5">
    <source>
        <dbReference type="Proteomes" id="UP000022835"/>
    </source>
</evidence>
<protein>
    <submittedName>
        <fullName evidence="4">Transcriptional regulator</fullName>
    </submittedName>
</protein>
<comment type="caution">
    <text evidence="4">The sequence shown here is derived from an EMBL/GenBank/DDBJ whole genome shotgun (WGS) entry which is preliminary data.</text>
</comment>
<reference evidence="4" key="1">
    <citation type="submission" date="2014-05" db="EMBL/GenBank/DDBJ databases">
        <title>Genome sequence of Mycobacterium aromaticivorans strain JS19b1T (= DSM 45407T).</title>
        <authorList>
            <person name="Kwak Y."/>
            <person name="Park G.-S."/>
            <person name="Li Q.X."/>
            <person name="Lee S.-E."/>
            <person name="Shin J.-H."/>
        </authorList>
    </citation>
    <scope>NUCLEOTIDE SEQUENCE [LARGE SCALE GENOMIC DNA]</scope>
    <source>
        <strain evidence="4">JS19b1</strain>
    </source>
</reference>
<dbReference type="RefSeq" id="WP_051660276.1">
    <property type="nucleotide sequence ID" value="NZ_JALN02000001.1"/>
</dbReference>
<evidence type="ECO:0000259" key="3">
    <source>
        <dbReference type="PROSITE" id="PS50977"/>
    </source>
</evidence>
<organism evidence="4 5">
    <name type="scientific">Mycolicibacterium aromaticivorans JS19b1 = JCM 16368</name>
    <dbReference type="NCBI Taxonomy" id="1440774"/>
    <lineage>
        <taxon>Bacteria</taxon>
        <taxon>Bacillati</taxon>
        <taxon>Actinomycetota</taxon>
        <taxon>Actinomycetes</taxon>
        <taxon>Mycobacteriales</taxon>
        <taxon>Mycobacteriaceae</taxon>
        <taxon>Mycolicibacterium</taxon>
    </lineage>
</organism>
<dbReference type="OrthoDB" id="4143918at2"/>
<name>A0A064CPF6_9MYCO</name>
<dbReference type="AlphaFoldDB" id="A0A064CPF6"/>
<dbReference type="SUPFAM" id="SSF46689">
    <property type="entry name" value="Homeodomain-like"/>
    <property type="match status" value="1"/>
</dbReference>
<feature type="DNA-binding region" description="H-T-H motif" evidence="2">
    <location>
        <begin position="39"/>
        <end position="58"/>
    </location>
</feature>
<dbReference type="InterPro" id="IPR001647">
    <property type="entry name" value="HTH_TetR"/>
</dbReference>
<feature type="domain" description="HTH tetR-type" evidence="3">
    <location>
        <begin position="16"/>
        <end position="76"/>
    </location>
</feature>
<dbReference type="GO" id="GO:0003677">
    <property type="term" value="F:DNA binding"/>
    <property type="evidence" value="ECO:0007669"/>
    <property type="project" value="UniProtKB-UniRule"/>
</dbReference>
<dbReference type="PROSITE" id="PS50977">
    <property type="entry name" value="HTH_TETR_2"/>
    <property type="match status" value="1"/>
</dbReference>
<keyword evidence="1 2" id="KW-0238">DNA-binding</keyword>
<dbReference type="Proteomes" id="UP000022835">
    <property type="component" value="Unassembled WGS sequence"/>
</dbReference>
<proteinExistence type="predicted"/>
<accession>A0A064CPF6</accession>
<evidence type="ECO:0000256" key="1">
    <source>
        <dbReference type="ARBA" id="ARBA00023125"/>
    </source>
</evidence>
<gene>
    <name evidence="4" type="ORF">Y900_026710</name>
</gene>
<sequence length="217" mass="24581">MALTGKPATLTERRAEELRLEVAVAARDIFLADGSFSATVERICEVVGIAPRTFHRHFPVKEDVILPLFGKFGSLSIRTLAEAESAFDPVEVLVRAFGSEIPKRGQFEVDRAFMALVLSDPQYRLRWLDWGQDLATPITDFLDARFDLGTDSFSRELPAQLVIQACRHAYVHWVDDGDFARLQSALRIGMEMIIGSIRGRCREREQSPLSRHRRSNH</sequence>
<evidence type="ECO:0000256" key="2">
    <source>
        <dbReference type="PROSITE-ProRule" id="PRU00335"/>
    </source>
</evidence>
<dbReference type="Pfam" id="PF00440">
    <property type="entry name" value="TetR_N"/>
    <property type="match status" value="1"/>
</dbReference>
<dbReference type="EMBL" id="JALN02000001">
    <property type="protein sequence ID" value="KDF02430.1"/>
    <property type="molecule type" value="Genomic_DNA"/>
</dbReference>
<evidence type="ECO:0000313" key="4">
    <source>
        <dbReference type="EMBL" id="KDF02430.1"/>
    </source>
</evidence>